<keyword evidence="1" id="KW-0732">Signal</keyword>
<dbReference type="InterPro" id="IPR006311">
    <property type="entry name" value="TAT_signal"/>
</dbReference>
<dbReference type="RefSeq" id="WP_311690385.1">
    <property type="nucleotide sequence ID" value="NZ_JAVREY010000001.1"/>
</dbReference>
<organism evidence="2 3">
    <name type="scientific">Streptomyces gibsoniae</name>
    <dbReference type="NCBI Taxonomy" id="3075529"/>
    <lineage>
        <taxon>Bacteria</taxon>
        <taxon>Bacillati</taxon>
        <taxon>Actinomycetota</taxon>
        <taxon>Actinomycetes</taxon>
        <taxon>Kitasatosporales</taxon>
        <taxon>Streptomycetaceae</taxon>
        <taxon>Streptomyces</taxon>
    </lineage>
</organism>
<keyword evidence="3" id="KW-1185">Reference proteome</keyword>
<name>A0ABU2TKD3_9ACTN</name>
<evidence type="ECO:0000313" key="2">
    <source>
        <dbReference type="EMBL" id="MDT0461404.1"/>
    </source>
</evidence>
<reference evidence="3" key="1">
    <citation type="submission" date="2023-07" db="EMBL/GenBank/DDBJ databases">
        <title>30 novel species of actinomycetes from the DSMZ collection.</title>
        <authorList>
            <person name="Nouioui I."/>
        </authorList>
    </citation>
    <scope>NUCLEOTIDE SEQUENCE [LARGE SCALE GENOMIC DNA]</scope>
    <source>
        <strain evidence="3">DSM 41699</strain>
    </source>
</reference>
<comment type="caution">
    <text evidence="2">The sequence shown here is derived from an EMBL/GenBank/DDBJ whole genome shotgun (WGS) entry which is preliminary data.</text>
</comment>
<proteinExistence type="predicted"/>
<evidence type="ECO:0000313" key="3">
    <source>
        <dbReference type="Proteomes" id="UP001183809"/>
    </source>
</evidence>
<protein>
    <submittedName>
        <fullName evidence="2">Uncharacterized protein</fullName>
    </submittedName>
</protein>
<feature type="chain" id="PRO_5047179508" evidence="1">
    <location>
        <begin position="26"/>
        <end position="188"/>
    </location>
</feature>
<dbReference type="PROSITE" id="PS51318">
    <property type="entry name" value="TAT"/>
    <property type="match status" value="1"/>
</dbReference>
<gene>
    <name evidence="2" type="ORF">RM764_00050</name>
</gene>
<dbReference type="Proteomes" id="UP001183809">
    <property type="component" value="Unassembled WGS sequence"/>
</dbReference>
<dbReference type="EMBL" id="JAVREY010000001">
    <property type="protein sequence ID" value="MDT0461404.1"/>
    <property type="molecule type" value="Genomic_DNA"/>
</dbReference>
<sequence length="188" mass="19684">MSTRKRRGALAVMSVLLAGAFTAPAAAAEAPAPRSDAPGSLSAQSAVPQGMPNDIVINHQITFSGGVPVGGWYTLSVFPSGAYNYSGHVHVSGFPSYNFSGVCVTRFTNGTAFVFMTSGRLHGTWEDGSRDHDWNRSGTRRAITDAWKASGGGWTTSCSNQVNASVDSMIDATIKRIGSVAQVISILA</sequence>
<feature type="signal peptide" evidence="1">
    <location>
        <begin position="1"/>
        <end position="25"/>
    </location>
</feature>
<evidence type="ECO:0000256" key="1">
    <source>
        <dbReference type="SAM" id="SignalP"/>
    </source>
</evidence>
<accession>A0ABU2TKD3</accession>